<dbReference type="Gene3D" id="3.40.50.1820">
    <property type="entry name" value="alpha/beta hydrolase"/>
    <property type="match status" value="1"/>
</dbReference>
<gene>
    <name evidence="4" type="ORF">E4K67_27755</name>
</gene>
<protein>
    <recommendedName>
        <fullName evidence="3">Esterase Ig-like N-terminal domain-containing protein</fullName>
    </recommendedName>
</protein>
<dbReference type="OrthoDB" id="9777383at2"/>
<keyword evidence="1" id="KW-0732">Signal</keyword>
<dbReference type="InterPro" id="IPR029058">
    <property type="entry name" value="AB_hydrolase_fold"/>
</dbReference>
<evidence type="ECO:0000313" key="4">
    <source>
        <dbReference type="EMBL" id="TGE34981.1"/>
    </source>
</evidence>
<feature type="compositionally biased region" description="Polar residues" evidence="2">
    <location>
        <begin position="127"/>
        <end position="142"/>
    </location>
</feature>
<dbReference type="Gene3D" id="2.60.40.2180">
    <property type="match status" value="1"/>
</dbReference>
<name>A0A4Z0QVX1_9FIRM</name>
<evidence type="ECO:0000313" key="5">
    <source>
        <dbReference type="Proteomes" id="UP000298460"/>
    </source>
</evidence>
<feature type="compositionally biased region" description="Low complexity" evidence="2">
    <location>
        <begin position="94"/>
        <end position="108"/>
    </location>
</feature>
<reference evidence="4 5" key="1">
    <citation type="submission" date="2019-03" db="EMBL/GenBank/DDBJ databases">
        <title>Draft Genome Sequence of Desulfosporosinus fructosivorans Strain 63.6F, Isolated from Marine Sediment in the Baltic Sea.</title>
        <authorList>
            <person name="Hausmann B."/>
            <person name="Vandieken V."/>
            <person name="Pjevac P."/>
            <person name="Schreck K."/>
            <person name="Herbold C.W."/>
            <person name="Loy A."/>
        </authorList>
    </citation>
    <scope>NUCLEOTIDE SEQUENCE [LARGE SCALE GENOMIC DNA]</scope>
    <source>
        <strain evidence="4 5">63.6F</strain>
    </source>
</reference>
<proteinExistence type="predicted"/>
<comment type="caution">
    <text evidence="4">The sequence shown here is derived from an EMBL/GenBank/DDBJ whole genome shotgun (WGS) entry which is preliminary data.</text>
</comment>
<dbReference type="PANTHER" id="PTHR43037">
    <property type="entry name" value="UNNAMED PRODUCT-RELATED"/>
    <property type="match status" value="1"/>
</dbReference>
<dbReference type="Pfam" id="PF18435">
    <property type="entry name" value="EstA_Ig_like"/>
    <property type="match status" value="1"/>
</dbReference>
<dbReference type="InterPro" id="IPR050955">
    <property type="entry name" value="Plant_Biomass_Hydrol_Est"/>
</dbReference>
<dbReference type="EMBL" id="SPQQ01000023">
    <property type="protein sequence ID" value="TGE34981.1"/>
    <property type="molecule type" value="Genomic_DNA"/>
</dbReference>
<evidence type="ECO:0000256" key="1">
    <source>
        <dbReference type="ARBA" id="ARBA00022729"/>
    </source>
</evidence>
<keyword evidence="5" id="KW-1185">Reference proteome</keyword>
<evidence type="ECO:0000256" key="2">
    <source>
        <dbReference type="SAM" id="MobiDB-lite"/>
    </source>
</evidence>
<sequence length="418" mass="44770">MKNVTAITEVFGDGQKVSAVAVEYDKDIDNSKLTTSDYSVDSKTITKVYANTEAAKASKGVNGKYVIIELSTDISPDTRNGPGNGANGAGNGQNGNAAQGASQGANPPQGGGGPSLGSAASDSSESKPLTVNVTQNGDIATTDGQTYKADAGVMTNSKDINLVVEDFKQLVYTDPNYNNEKLMYNLYVPKNYDPSKKYPLVLFMHDAGVVSNNPTNTLTQGLGAVIWATPSEQAKNECFVLAPQYTSVIADDSSTTTELMDITVDLVKELEKQYSIDPNRLYNTGQSMGGMTSIAMDIKYPDMFAASLLVACQWDPTKVTPMAKDNLWIIVSEGDSKASPGMDAITEALKKQGATVSSKATWNAEASAAELSTDVSNMLAAGCNINYTVFKNGSHRYTWQYAYTIEGVRDWLFKQVKK</sequence>
<dbReference type="InterPro" id="IPR000801">
    <property type="entry name" value="Esterase-like"/>
</dbReference>
<accession>A0A4Z0QVX1</accession>
<evidence type="ECO:0000259" key="3">
    <source>
        <dbReference type="Pfam" id="PF18435"/>
    </source>
</evidence>
<feature type="region of interest" description="Disordered" evidence="2">
    <location>
        <begin position="73"/>
        <end position="142"/>
    </location>
</feature>
<dbReference type="Pfam" id="PF00756">
    <property type="entry name" value="Esterase"/>
    <property type="match status" value="1"/>
</dbReference>
<dbReference type="Proteomes" id="UP000298460">
    <property type="component" value="Unassembled WGS sequence"/>
</dbReference>
<dbReference type="AlphaFoldDB" id="A0A4Z0QVX1"/>
<feature type="domain" description="Esterase Ig-like N-terminal" evidence="3">
    <location>
        <begin position="3"/>
        <end position="148"/>
    </location>
</feature>
<dbReference type="PANTHER" id="PTHR43037:SF1">
    <property type="entry name" value="BLL1128 PROTEIN"/>
    <property type="match status" value="1"/>
</dbReference>
<organism evidence="4 5">
    <name type="scientific">Desulfosporosinus fructosivorans</name>
    <dbReference type="NCBI Taxonomy" id="2018669"/>
    <lineage>
        <taxon>Bacteria</taxon>
        <taxon>Bacillati</taxon>
        <taxon>Bacillota</taxon>
        <taxon>Clostridia</taxon>
        <taxon>Eubacteriales</taxon>
        <taxon>Desulfitobacteriaceae</taxon>
        <taxon>Desulfosporosinus</taxon>
    </lineage>
</organism>
<dbReference type="SUPFAM" id="SSF53474">
    <property type="entry name" value="alpha/beta-Hydrolases"/>
    <property type="match status" value="1"/>
</dbReference>
<dbReference type="InterPro" id="IPR041172">
    <property type="entry name" value="EstA_Ig-like_N"/>
</dbReference>
<feature type="compositionally biased region" description="Gly residues" evidence="2">
    <location>
        <begin position="82"/>
        <end position="93"/>
    </location>
</feature>